<dbReference type="Proteomes" id="UP001152797">
    <property type="component" value="Unassembled WGS sequence"/>
</dbReference>
<proteinExistence type="predicted"/>
<organism evidence="3">
    <name type="scientific">Cladocopium goreaui</name>
    <dbReference type="NCBI Taxonomy" id="2562237"/>
    <lineage>
        <taxon>Eukaryota</taxon>
        <taxon>Sar</taxon>
        <taxon>Alveolata</taxon>
        <taxon>Dinophyceae</taxon>
        <taxon>Suessiales</taxon>
        <taxon>Symbiodiniaceae</taxon>
        <taxon>Cladocopium</taxon>
    </lineage>
</organism>
<keyword evidence="1" id="KW-0175">Coiled coil</keyword>
<sequence>MEPISTPSRAMTRVRSEEPYSTPVKSFEPRSRELTPTIYGGSLCTKADSSWLRSLEQQVLDRLRKDAYLLSTLKRSMHKDMEEQLQLARRELEVFFARELRALRDSTATTVEVQAIAAEMKTLHRSNGSENLAEAVAKLCGELDHITKEAVTQTSLQASMRSLRAEVEETLRKNQGLPEDRIRRDQQLADLQDIQDQVKELKSQQDRWEVSHRQREEDCAQNFGFLKEELEQHRQQMKNDKQIYRQDLKKGLSSINDKVEALRFDLDAANEKLSKSPGEDTKLPHAFRHELAVLSNDLAELKRQVKQQSLDLLKRRDDKDDLVEGALGLRLANIEEQVLTIKPQLTQISQLREHVVKLSNTWQLQGEASSIAQRVAQLEGSMLELQSSRRRTSPSPTRKEEPSESLWAKQMAALSVQQDQYCEQLAIVEDKVTNLWQLTPRICELEHQQKDFWRLQEQLKSLSLNIDRLNAAPMASAPSREHLLLQLSEQRQVTERRIEQLKGELLQYTTSVADVRDEMRRMIGQQGEHFLKLTGENYSGFLDRLAGLERQLHERAPESQKLKSLMEETTLNLERRLNSFERQLKEGQTRAMDTRFEHLDGIRRPLESRLSTLELQLREARETESPSPEPRLASMERKLREGQEEHARQLRGFEERCELLETAMSRVSGALPRLSSDIMRDWEALANERFAEAKVTQELQRVAQRMETLPESMERCEQELALYRTRLDSLPEVATAQQLQRLNEDLGALKTRLACLPDRGAERLCSLEEAMKSISWELKELATQFGNVAQMQSQMQNLDGQMEIVTGLIHRMDAMGRFLQHIQDGMRCET</sequence>
<protein>
    <submittedName>
        <fullName evidence="3">Uncharacterized protein</fullName>
    </submittedName>
</protein>
<reference evidence="3" key="1">
    <citation type="submission" date="2022-10" db="EMBL/GenBank/DDBJ databases">
        <authorList>
            <person name="Chen Y."/>
            <person name="Dougan E. K."/>
            <person name="Chan C."/>
            <person name="Rhodes N."/>
            <person name="Thang M."/>
        </authorList>
    </citation>
    <scope>NUCLEOTIDE SEQUENCE</scope>
</reference>
<evidence type="ECO:0000256" key="1">
    <source>
        <dbReference type="SAM" id="Coils"/>
    </source>
</evidence>
<keyword evidence="5" id="KW-1185">Reference proteome</keyword>
<comment type="caution">
    <text evidence="3">The sequence shown here is derived from an EMBL/GenBank/DDBJ whole genome shotgun (WGS) entry which is preliminary data.</text>
</comment>
<feature type="coiled-coil region" evidence="1">
    <location>
        <begin position="563"/>
        <end position="623"/>
    </location>
</feature>
<dbReference type="EMBL" id="CAMXCT020002358">
    <property type="protein sequence ID" value="CAL1150968.1"/>
    <property type="molecule type" value="Genomic_DNA"/>
</dbReference>
<reference evidence="4 5" key="2">
    <citation type="submission" date="2024-05" db="EMBL/GenBank/DDBJ databases">
        <authorList>
            <person name="Chen Y."/>
            <person name="Shah S."/>
            <person name="Dougan E. K."/>
            <person name="Thang M."/>
            <person name="Chan C."/>
        </authorList>
    </citation>
    <scope>NUCLEOTIDE SEQUENCE [LARGE SCALE GENOMIC DNA]</scope>
</reference>
<gene>
    <name evidence="3" type="ORF">C1SCF055_LOCUS23963</name>
</gene>
<evidence type="ECO:0000256" key="2">
    <source>
        <dbReference type="SAM" id="MobiDB-lite"/>
    </source>
</evidence>
<evidence type="ECO:0000313" key="4">
    <source>
        <dbReference type="EMBL" id="CAL4784905.1"/>
    </source>
</evidence>
<accession>A0A9P1G2H9</accession>
<dbReference type="AlphaFoldDB" id="A0A9P1G2H9"/>
<dbReference type="EMBL" id="CAMXCT010002358">
    <property type="protein sequence ID" value="CAI3997593.1"/>
    <property type="molecule type" value="Genomic_DNA"/>
</dbReference>
<dbReference type="OrthoDB" id="10681627at2759"/>
<feature type="coiled-coil region" evidence="1">
    <location>
        <begin position="452"/>
        <end position="518"/>
    </location>
</feature>
<feature type="coiled-coil region" evidence="1">
    <location>
        <begin position="184"/>
        <end position="311"/>
    </location>
</feature>
<dbReference type="EMBL" id="CAMXCT030002358">
    <property type="protein sequence ID" value="CAL4784905.1"/>
    <property type="molecule type" value="Genomic_DNA"/>
</dbReference>
<name>A0A9P1G2H9_9DINO</name>
<evidence type="ECO:0000313" key="5">
    <source>
        <dbReference type="Proteomes" id="UP001152797"/>
    </source>
</evidence>
<feature type="region of interest" description="Disordered" evidence="2">
    <location>
        <begin position="1"/>
        <end position="29"/>
    </location>
</feature>
<feature type="region of interest" description="Disordered" evidence="2">
    <location>
        <begin position="383"/>
        <end position="404"/>
    </location>
</feature>
<evidence type="ECO:0000313" key="3">
    <source>
        <dbReference type="EMBL" id="CAI3997593.1"/>
    </source>
</evidence>